<protein>
    <submittedName>
        <fullName evidence="2">Nuclear transport factor 2 family protein</fullName>
    </submittedName>
</protein>
<dbReference type="Proteomes" id="UP001596116">
    <property type="component" value="Unassembled WGS sequence"/>
</dbReference>
<dbReference type="InterPro" id="IPR037401">
    <property type="entry name" value="SnoaL-like"/>
</dbReference>
<accession>A0ABW1KZ43</accession>
<dbReference type="Gene3D" id="3.10.450.50">
    <property type="match status" value="1"/>
</dbReference>
<comment type="caution">
    <text evidence="2">The sequence shown here is derived from an EMBL/GenBank/DDBJ whole genome shotgun (WGS) entry which is preliminary data.</text>
</comment>
<dbReference type="SUPFAM" id="SSF54427">
    <property type="entry name" value="NTF2-like"/>
    <property type="match status" value="1"/>
</dbReference>
<organism evidence="2 3">
    <name type="scientific">Hyphococcus aureus</name>
    <dbReference type="NCBI Taxonomy" id="2666033"/>
    <lineage>
        <taxon>Bacteria</taxon>
        <taxon>Pseudomonadati</taxon>
        <taxon>Pseudomonadota</taxon>
        <taxon>Alphaproteobacteria</taxon>
        <taxon>Parvularculales</taxon>
        <taxon>Parvularculaceae</taxon>
        <taxon>Hyphococcus</taxon>
    </lineage>
</organism>
<evidence type="ECO:0000313" key="2">
    <source>
        <dbReference type="EMBL" id="MFC6035963.1"/>
    </source>
</evidence>
<dbReference type="EMBL" id="JBHPON010000002">
    <property type="protein sequence ID" value="MFC6035963.1"/>
    <property type="molecule type" value="Genomic_DNA"/>
</dbReference>
<keyword evidence="3" id="KW-1185">Reference proteome</keyword>
<reference evidence="2 3" key="1">
    <citation type="submission" date="2024-09" db="EMBL/GenBank/DDBJ databases">
        <authorList>
            <person name="Zhang Z.-H."/>
        </authorList>
    </citation>
    <scope>NUCLEOTIDE SEQUENCE [LARGE SCALE GENOMIC DNA]</scope>
    <source>
        <strain evidence="2 3">HHTR114</strain>
    </source>
</reference>
<feature type="domain" description="SnoaL-like" evidence="1">
    <location>
        <begin position="8"/>
        <end position="112"/>
    </location>
</feature>
<dbReference type="Pfam" id="PF12680">
    <property type="entry name" value="SnoaL_2"/>
    <property type="match status" value="1"/>
</dbReference>
<dbReference type="InterPro" id="IPR032710">
    <property type="entry name" value="NTF2-like_dom_sf"/>
</dbReference>
<name>A0ABW1KZ43_9PROT</name>
<dbReference type="RefSeq" id="WP_379882818.1">
    <property type="nucleotide sequence ID" value="NZ_JBHPON010000002.1"/>
</dbReference>
<gene>
    <name evidence="2" type="ORF">ACFMB1_10440</name>
</gene>
<evidence type="ECO:0000259" key="1">
    <source>
        <dbReference type="Pfam" id="PF12680"/>
    </source>
</evidence>
<sequence length="133" mass="14698">MNAAALTEKLFDAFARRDAATASAMIAEDAVWRFPGKRGALAGDHRGREAIFAFLFKVMEMTGGTFHSERVALVGDETCAFLHFIGRAQRGAKQLENPTCLMLVFGGGKLTEAREWVWDLDHVEDFWSQSGEG</sequence>
<proteinExistence type="predicted"/>
<evidence type="ECO:0000313" key="3">
    <source>
        <dbReference type="Proteomes" id="UP001596116"/>
    </source>
</evidence>